<evidence type="ECO:0000313" key="2">
    <source>
        <dbReference type="Proteomes" id="UP001500394"/>
    </source>
</evidence>
<keyword evidence="2" id="KW-1185">Reference proteome</keyword>
<dbReference type="Proteomes" id="UP001500394">
    <property type="component" value="Unassembled WGS sequence"/>
</dbReference>
<gene>
    <name evidence="1" type="ORF">GCM10023173_06000</name>
</gene>
<evidence type="ECO:0000313" key="1">
    <source>
        <dbReference type="EMBL" id="GAA4512242.1"/>
    </source>
</evidence>
<protein>
    <submittedName>
        <fullName evidence="1">Uncharacterized protein</fullName>
    </submittedName>
</protein>
<comment type="caution">
    <text evidence="1">The sequence shown here is derived from an EMBL/GenBank/DDBJ whole genome shotgun (WGS) entry which is preliminary data.</text>
</comment>
<accession>A0ABP8QX08</accession>
<organism evidence="1 2">
    <name type="scientific">Sphingobacterium thermophilum</name>
    <dbReference type="NCBI Taxonomy" id="768534"/>
    <lineage>
        <taxon>Bacteria</taxon>
        <taxon>Pseudomonadati</taxon>
        <taxon>Bacteroidota</taxon>
        <taxon>Sphingobacteriia</taxon>
        <taxon>Sphingobacteriales</taxon>
        <taxon>Sphingobacteriaceae</taxon>
        <taxon>Sphingobacterium</taxon>
    </lineage>
</organism>
<name>A0ABP8QX08_9SPHI</name>
<proteinExistence type="predicted"/>
<dbReference type="EMBL" id="BAABGR010000006">
    <property type="protein sequence ID" value="GAA4512242.1"/>
    <property type="molecule type" value="Genomic_DNA"/>
</dbReference>
<reference evidence="2" key="1">
    <citation type="journal article" date="2019" name="Int. J. Syst. Evol. Microbiol.">
        <title>The Global Catalogue of Microorganisms (GCM) 10K type strain sequencing project: providing services to taxonomists for standard genome sequencing and annotation.</title>
        <authorList>
            <consortium name="The Broad Institute Genomics Platform"/>
            <consortium name="The Broad Institute Genome Sequencing Center for Infectious Disease"/>
            <person name="Wu L."/>
            <person name="Ma J."/>
        </authorList>
    </citation>
    <scope>NUCLEOTIDE SEQUENCE [LARGE SCALE GENOMIC DNA]</scope>
    <source>
        <strain evidence="2">JCM 17858</strain>
    </source>
</reference>
<sequence>MTSCVHDTAKQNQLKYTHTTLVDGDAYSFFQIVGETALVGVKSAEEAEKSGDAKAAEVAGKVKAYYSELIPVLDSIATAYQIDFPIKGIPQLHESAHADSAAVDSSAHAAHAHAAHGHGDYIHHAQHELATVKFKLTQLTRNTNAELQKFAEAQLEKVSALYKEIGGKEEEHAHH</sequence>